<protein>
    <submittedName>
        <fullName evidence="14">Lipid kinase</fullName>
    </submittedName>
</protein>
<keyword evidence="7 14" id="KW-0418">Kinase</keyword>
<dbReference type="PANTHER" id="PTHR12358">
    <property type="entry name" value="SPHINGOSINE KINASE"/>
    <property type="match status" value="1"/>
</dbReference>
<dbReference type="Pfam" id="PF00781">
    <property type="entry name" value="DAGK_cat"/>
    <property type="match status" value="1"/>
</dbReference>
<dbReference type="GO" id="GO:0005524">
    <property type="term" value="F:ATP binding"/>
    <property type="evidence" value="ECO:0007669"/>
    <property type="project" value="UniProtKB-KW"/>
</dbReference>
<dbReference type="Gene3D" id="3.40.50.10330">
    <property type="entry name" value="Probable inorganic polyphosphate/atp-NAD kinase, domain 1"/>
    <property type="match status" value="1"/>
</dbReference>
<keyword evidence="6" id="KW-0547">Nucleotide-binding</keyword>
<dbReference type="AlphaFoldDB" id="A0A4Q2SG24"/>
<dbReference type="GO" id="GO:0005886">
    <property type="term" value="C:plasma membrane"/>
    <property type="evidence" value="ECO:0007669"/>
    <property type="project" value="TreeGrafter"/>
</dbReference>
<evidence type="ECO:0000256" key="5">
    <source>
        <dbReference type="ARBA" id="ARBA00022723"/>
    </source>
</evidence>
<keyword evidence="5" id="KW-0479">Metal-binding</keyword>
<dbReference type="NCBIfam" id="NF009604">
    <property type="entry name" value="PRK13057.1"/>
    <property type="match status" value="1"/>
</dbReference>
<evidence type="ECO:0000259" key="13">
    <source>
        <dbReference type="PROSITE" id="PS50146"/>
    </source>
</evidence>
<name>A0A4Q2SG24_9ACTN</name>
<keyword evidence="10" id="KW-0443">Lipid metabolism</keyword>
<dbReference type="SUPFAM" id="SSF111331">
    <property type="entry name" value="NAD kinase/diacylglycerol kinase-like"/>
    <property type="match status" value="1"/>
</dbReference>
<keyword evidence="9" id="KW-0460">Magnesium</keyword>
<dbReference type="InterPro" id="IPR016064">
    <property type="entry name" value="NAD/diacylglycerol_kinase_sf"/>
</dbReference>
<keyword evidence="11" id="KW-0594">Phospholipid biosynthesis</keyword>
<organism evidence="14 15">
    <name type="scientific">Nocardioides zhouii</name>
    <dbReference type="NCBI Taxonomy" id="1168729"/>
    <lineage>
        <taxon>Bacteria</taxon>
        <taxon>Bacillati</taxon>
        <taxon>Actinomycetota</taxon>
        <taxon>Actinomycetes</taxon>
        <taxon>Propionibacteriales</taxon>
        <taxon>Nocardioidaceae</taxon>
        <taxon>Nocardioides</taxon>
    </lineage>
</organism>
<dbReference type="GO" id="GO:0046872">
    <property type="term" value="F:metal ion binding"/>
    <property type="evidence" value="ECO:0007669"/>
    <property type="project" value="UniProtKB-KW"/>
</dbReference>
<evidence type="ECO:0000256" key="7">
    <source>
        <dbReference type="ARBA" id="ARBA00022777"/>
    </source>
</evidence>
<dbReference type="Proteomes" id="UP000291101">
    <property type="component" value="Unassembled WGS sequence"/>
</dbReference>
<dbReference type="OrthoDB" id="142078at2"/>
<evidence type="ECO:0000256" key="6">
    <source>
        <dbReference type="ARBA" id="ARBA00022741"/>
    </source>
</evidence>
<evidence type="ECO:0000313" key="14">
    <source>
        <dbReference type="EMBL" id="RYC04132.1"/>
    </source>
</evidence>
<dbReference type="Pfam" id="PF19279">
    <property type="entry name" value="YegS_C"/>
    <property type="match status" value="1"/>
</dbReference>
<feature type="domain" description="DAGKc" evidence="13">
    <location>
        <begin position="9"/>
        <end position="137"/>
    </location>
</feature>
<reference evidence="14 15" key="1">
    <citation type="submission" date="2019-01" db="EMBL/GenBank/DDBJ databases">
        <title>Novel species of Nocardioides.</title>
        <authorList>
            <person name="Liu Q."/>
            <person name="X Y.-H."/>
        </authorList>
    </citation>
    <scope>NUCLEOTIDE SEQUENCE [LARGE SCALE GENOMIC DNA]</scope>
    <source>
        <strain evidence="14 15">HLT2-9</strain>
    </source>
</reference>
<dbReference type="InterPro" id="IPR017438">
    <property type="entry name" value="ATP-NAD_kinase_N"/>
</dbReference>
<dbReference type="InterPro" id="IPR005218">
    <property type="entry name" value="Diacylglycerol/lipid_kinase"/>
</dbReference>
<evidence type="ECO:0000256" key="12">
    <source>
        <dbReference type="ARBA" id="ARBA00023264"/>
    </source>
</evidence>
<proteinExistence type="inferred from homology"/>
<dbReference type="NCBIfam" id="TIGR00147">
    <property type="entry name" value="YegS/Rv2252/BmrU family lipid kinase"/>
    <property type="match status" value="1"/>
</dbReference>
<keyword evidence="4" id="KW-0808">Transferase</keyword>
<evidence type="ECO:0000256" key="2">
    <source>
        <dbReference type="ARBA" id="ARBA00005983"/>
    </source>
</evidence>
<keyword evidence="12" id="KW-1208">Phospholipid metabolism</keyword>
<dbReference type="RefSeq" id="WP_129428896.1">
    <property type="nucleotide sequence ID" value="NZ_SDWV01000032.1"/>
</dbReference>
<dbReference type="GO" id="GO:0016301">
    <property type="term" value="F:kinase activity"/>
    <property type="evidence" value="ECO:0007669"/>
    <property type="project" value="UniProtKB-KW"/>
</dbReference>
<accession>A0A4Q2SG24</accession>
<dbReference type="Gene3D" id="2.60.200.40">
    <property type="match status" value="1"/>
</dbReference>
<evidence type="ECO:0000256" key="1">
    <source>
        <dbReference type="ARBA" id="ARBA00001946"/>
    </source>
</evidence>
<dbReference type="InterPro" id="IPR001206">
    <property type="entry name" value="Diacylglycerol_kinase_cat_dom"/>
</dbReference>
<dbReference type="PROSITE" id="PS50146">
    <property type="entry name" value="DAGK"/>
    <property type="match status" value="1"/>
</dbReference>
<dbReference type="EMBL" id="SDWV01000032">
    <property type="protein sequence ID" value="RYC04132.1"/>
    <property type="molecule type" value="Genomic_DNA"/>
</dbReference>
<evidence type="ECO:0000256" key="8">
    <source>
        <dbReference type="ARBA" id="ARBA00022840"/>
    </source>
</evidence>
<keyword evidence="3" id="KW-0444">Lipid biosynthesis</keyword>
<evidence type="ECO:0000256" key="9">
    <source>
        <dbReference type="ARBA" id="ARBA00022842"/>
    </source>
</evidence>
<comment type="cofactor">
    <cofactor evidence="1">
        <name>Mg(2+)</name>
        <dbReference type="ChEBI" id="CHEBI:18420"/>
    </cofactor>
</comment>
<dbReference type="GO" id="GO:0008654">
    <property type="term" value="P:phospholipid biosynthetic process"/>
    <property type="evidence" value="ECO:0007669"/>
    <property type="project" value="UniProtKB-KW"/>
</dbReference>
<evidence type="ECO:0000256" key="4">
    <source>
        <dbReference type="ARBA" id="ARBA00022679"/>
    </source>
</evidence>
<comment type="similarity">
    <text evidence="2">Belongs to the diacylglycerol/lipid kinase family.</text>
</comment>
<evidence type="ECO:0000256" key="11">
    <source>
        <dbReference type="ARBA" id="ARBA00023209"/>
    </source>
</evidence>
<sequence length="315" mass="33279">MHHDTPTTPRTDRVAVVVNTASRTGARALPLVSAALGRTAEEVVVYPAHGGLELLDALGAAMDDEPDLLVVGGGDGTIGCAAGLVAHTRTTLGVLPLGTANDFARTLEIPTALTDAVDTLLTGKVVDVDLGRVDGRAYLNVASLGLSVAVTRRLTPGLKRRLGRFAYPAATLAAYRDHRPFSASLELEDGTVLELHDLMQVAVGNGRHYGGGLTVAPNASIDDHLLDVYAVGQGRLRDHVSIARLLRTGHLVEHDRVHHLTARRLTLLTDEPLEINLDGEVAATTPATFEVDRNALHVVVPAHSRAARMDGAPIP</sequence>
<keyword evidence="15" id="KW-1185">Reference proteome</keyword>
<dbReference type="InterPro" id="IPR050187">
    <property type="entry name" value="Lipid_Phosphate_FormReg"/>
</dbReference>
<dbReference type="PANTHER" id="PTHR12358:SF106">
    <property type="entry name" value="LIPID KINASE YEGS"/>
    <property type="match status" value="1"/>
</dbReference>
<dbReference type="InterPro" id="IPR045540">
    <property type="entry name" value="YegS/DAGK_C"/>
</dbReference>
<evidence type="ECO:0000256" key="10">
    <source>
        <dbReference type="ARBA" id="ARBA00023098"/>
    </source>
</evidence>
<evidence type="ECO:0000313" key="15">
    <source>
        <dbReference type="Proteomes" id="UP000291101"/>
    </source>
</evidence>
<gene>
    <name evidence="14" type="ORF">EUA94_21150</name>
</gene>
<comment type="caution">
    <text evidence="14">The sequence shown here is derived from an EMBL/GenBank/DDBJ whole genome shotgun (WGS) entry which is preliminary data.</text>
</comment>
<dbReference type="SMART" id="SM00046">
    <property type="entry name" value="DAGKc"/>
    <property type="match status" value="1"/>
</dbReference>
<keyword evidence="8" id="KW-0067">ATP-binding</keyword>
<evidence type="ECO:0000256" key="3">
    <source>
        <dbReference type="ARBA" id="ARBA00022516"/>
    </source>
</evidence>